<gene>
    <name evidence="2" type="ORF">SAMN04488094_112138</name>
</gene>
<evidence type="ECO:0000256" key="1">
    <source>
        <dbReference type="SAM" id="Phobius"/>
    </source>
</evidence>
<proteinExistence type="predicted"/>
<dbReference type="InterPro" id="IPR045616">
    <property type="entry name" value="DUF6446"/>
</dbReference>
<protein>
    <recommendedName>
        <fullName evidence="4">Histidine kinase</fullName>
    </recommendedName>
</protein>
<evidence type="ECO:0008006" key="4">
    <source>
        <dbReference type="Google" id="ProtNLM"/>
    </source>
</evidence>
<keyword evidence="3" id="KW-1185">Reference proteome</keyword>
<dbReference type="STRING" id="441112.SAMN04488094_112138"/>
<keyword evidence="1" id="KW-0812">Transmembrane</keyword>
<dbReference type="Pfam" id="PF20044">
    <property type="entry name" value="DUF6446"/>
    <property type="match status" value="1"/>
</dbReference>
<organism evidence="2 3">
    <name type="scientific">Tropicimonas isoalkanivorans</name>
    <dbReference type="NCBI Taxonomy" id="441112"/>
    <lineage>
        <taxon>Bacteria</taxon>
        <taxon>Pseudomonadati</taxon>
        <taxon>Pseudomonadota</taxon>
        <taxon>Alphaproteobacteria</taxon>
        <taxon>Rhodobacterales</taxon>
        <taxon>Roseobacteraceae</taxon>
        <taxon>Tropicimonas</taxon>
    </lineage>
</organism>
<keyword evidence="1" id="KW-0472">Membrane</keyword>
<dbReference type="AlphaFoldDB" id="A0A1I1NSM1"/>
<keyword evidence="1" id="KW-1133">Transmembrane helix</keyword>
<reference evidence="2 3" key="1">
    <citation type="submission" date="2016-10" db="EMBL/GenBank/DDBJ databases">
        <authorList>
            <person name="de Groot N.N."/>
        </authorList>
    </citation>
    <scope>NUCLEOTIDE SEQUENCE [LARGE SCALE GENOMIC DNA]</scope>
    <source>
        <strain evidence="2 3">DSM 19548</strain>
    </source>
</reference>
<feature type="transmembrane region" description="Helical" evidence="1">
    <location>
        <begin position="21"/>
        <end position="43"/>
    </location>
</feature>
<name>A0A1I1NSM1_9RHOB</name>
<evidence type="ECO:0000313" key="3">
    <source>
        <dbReference type="Proteomes" id="UP000198728"/>
    </source>
</evidence>
<sequence length="185" mass="19769">MGCATGLDGAGAIMSGKLTGAGILTIALAVGLLIYYMQVYYYYETLPAEGEVVELTMTNGATAPIAADDIRAIDANSSPIRYRACFTTPLPLDVLSEAYLPYEAAEPLTAPSWFDCFDAQAIGAALEKGIARAFQGTKNITRGVDRVVAIFPDGRGYVWHQLNDCGEKTYDGTPIEDNCPPEVAE</sequence>
<accession>A0A1I1NSM1</accession>
<evidence type="ECO:0000313" key="2">
    <source>
        <dbReference type="EMBL" id="SFC98508.1"/>
    </source>
</evidence>
<dbReference type="Proteomes" id="UP000198728">
    <property type="component" value="Unassembled WGS sequence"/>
</dbReference>
<dbReference type="EMBL" id="FOLG01000012">
    <property type="protein sequence ID" value="SFC98508.1"/>
    <property type="molecule type" value="Genomic_DNA"/>
</dbReference>